<keyword evidence="5" id="KW-1185">Reference proteome</keyword>
<dbReference type="eggNOG" id="KOG1198">
    <property type="taxonomic scope" value="Eukaryota"/>
</dbReference>
<dbReference type="EMBL" id="GL833132">
    <property type="protein sequence ID" value="EGB07074.1"/>
    <property type="molecule type" value="Genomic_DNA"/>
</dbReference>
<evidence type="ECO:0000256" key="1">
    <source>
        <dbReference type="ARBA" id="ARBA00022857"/>
    </source>
</evidence>
<reference evidence="4 5" key="1">
    <citation type="journal article" date="2011" name="Proc. Natl. Acad. Sci. U.S.A.">
        <title>Niche of harmful alga Aureococcus anophagefferens revealed through ecogenomics.</title>
        <authorList>
            <person name="Gobler C.J."/>
            <person name="Berry D.L."/>
            <person name="Dyhrman S.T."/>
            <person name="Wilhelm S.W."/>
            <person name="Salamov A."/>
            <person name="Lobanov A.V."/>
            <person name="Zhang Y."/>
            <person name="Collier J.L."/>
            <person name="Wurch L.L."/>
            <person name="Kustka A.B."/>
            <person name="Dill B.D."/>
            <person name="Shah M."/>
            <person name="VerBerkmoes N.C."/>
            <person name="Kuo A."/>
            <person name="Terry A."/>
            <person name="Pangilinan J."/>
            <person name="Lindquist E.A."/>
            <person name="Lucas S."/>
            <person name="Paulsen I.T."/>
            <person name="Hattenrath-Lehmann T.K."/>
            <person name="Talmage S.C."/>
            <person name="Walker E.A."/>
            <person name="Koch F."/>
            <person name="Burson A.M."/>
            <person name="Marcoval M.A."/>
            <person name="Tang Y.Z."/>
            <person name="Lecleir G.R."/>
            <person name="Coyne K.J."/>
            <person name="Berg G.M."/>
            <person name="Bertrand E.M."/>
            <person name="Saito M.A."/>
            <person name="Gladyshev V.N."/>
            <person name="Grigoriev I.V."/>
        </authorList>
    </citation>
    <scope>NUCLEOTIDE SEQUENCE [LARGE SCALE GENOMIC DNA]</scope>
    <source>
        <strain evidence="5">CCMP 1984</strain>
    </source>
</reference>
<name>F0YD18_AURAN</name>
<evidence type="ECO:0000259" key="3">
    <source>
        <dbReference type="SMART" id="SM00829"/>
    </source>
</evidence>
<dbReference type="GO" id="GO:0003960">
    <property type="term" value="F:quinone reductase (NADPH) activity"/>
    <property type="evidence" value="ECO:0007669"/>
    <property type="project" value="TreeGrafter"/>
</dbReference>
<dbReference type="GeneID" id="20220533"/>
<dbReference type="AlphaFoldDB" id="F0YD18"/>
<dbReference type="OrthoDB" id="3509362at2759"/>
<dbReference type="Gene3D" id="3.40.50.720">
    <property type="entry name" value="NAD(P)-binding Rossmann-like Domain"/>
    <property type="match status" value="1"/>
</dbReference>
<evidence type="ECO:0000256" key="2">
    <source>
        <dbReference type="ARBA" id="ARBA00023002"/>
    </source>
</evidence>
<dbReference type="KEGG" id="aaf:AURANDRAFT_28417"/>
<dbReference type="RefSeq" id="XP_009038308.1">
    <property type="nucleotide sequence ID" value="XM_009040060.1"/>
</dbReference>
<dbReference type="SUPFAM" id="SSF51735">
    <property type="entry name" value="NAD(P)-binding Rossmann-fold domains"/>
    <property type="match status" value="1"/>
</dbReference>
<dbReference type="InterPro" id="IPR014189">
    <property type="entry name" value="Quinone_OxRdtase_PIG3"/>
</dbReference>
<keyword evidence="1" id="KW-0521">NADP</keyword>
<dbReference type="InterPro" id="IPR013154">
    <property type="entry name" value="ADH-like_N"/>
</dbReference>
<dbReference type="PANTHER" id="PTHR48106">
    <property type="entry name" value="QUINONE OXIDOREDUCTASE PIG3-RELATED"/>
    <property type="match status" value="1"/>
</dbReference>
<keyword evidence="2" id="KW-0560">Oxidoreductase</keyword>
<dbReference type="InterPro" id="IPR013149">
    <property type="entry name" value="ADH-like_C"/>
</dbReference>
<dbReference type="InterPro" id="IPR011032">
    <property type="entry name" value="GroES-like_sf"/>
</dbReference>
<dbReference type="Proteomes" id="UP000002729">
    <property type="component" value="Unassembled WGS sequence"/>
</dbReference>
<dbReference type="InterPro" id="IPR036291">
    <property type="entry name" value="NAD(P)-bd_dom_sf"/>
</dbReference>
<feature type="domain" description="Enoyl reductase (ER)" evidence="3">
    <location>
        <begin position="6"/>
        <end position="330"/>
    </location>
</feature>
<evidence type="ECO:0000313" key="4">
    <source>
        <dbReference type="EMBL" id="EGB07074.1"/>
    </source>
</evidence>
<dbReference type="SMART" id="SM00829">
    <property type="entry name" value="PKS_ER"/>
    <property type="match status" value="1"/>
</dbReference>
<dbReference type="OMA" id="WAEVPDP"/>
<dbReference type="SUPFAM" id="SSF50129">
    <property type="entry name" value="GroES-like"/>
    <property type="match status" value="1"/>
</dbReference>
<dbReference type="InterPro" id="IPR020843">
    <property type="entry name" value="ER"/>
</dbReference>
<protein>
    <recommendedName>
        <fullName evidence="3">Enoyl reductase (ER) domain-containing protein</fullName>
    </recommendedName>
</protein>
<dbReference type="GO" id="GO:0048038">
    <property type="term" value="F:quinone binding"/>
    <property type="evidence" value="ECO:0007669"/>
    <property type="project" value="TreeGrafter"/>
</dbReference>
<dbReference type="NCBIfam" id="TIGR02824">
    <property type="entry name" value="quinone_pig3"/>
    <property type="match status" value="1"/>
</dbReference>
<accession>F0YD18</accession>
<dbReference type="InParanoid" id="F0YD18"/>
<evidence type="ECO:0000313" key="5">
    <source>
        <dbReference type="Proteomes" id="UP000002729"/>
    </source>
</evidence>
<gene>
    <name evidence="4" type="ORF">AURANDRAFT_28417</name>
</gene>
<dbReference type="GO" id="GO:0070402">
    <property type="term" value="F:NADPH binding"/>
    <property type="evidence" value="ECO:0007669"/>
    <property type="project" value="TreeGrafter"/>
</dbReference>
<sequence>MRGVVARDGKCVVVDVEEPVCTPDDLIIEVKATAVNRLDTLQRKGKAKPPPGASEVLGLEVAGVVAAVGANAEAFAVGDEVCALVSGGAFAERVAVDARAVLRKPKNLSFREAAAVPETWLTAFQLLFLVGALAPGESVLLHAAASGVGCAATQLAAKHGGRVVATASSEAKCAVATRLGAVGAVAAPRVGGATAQWLEGAVAANGGKGFDVILDCVASTYASQNVEALAVDGRWVLYSVLTGPKLDDAVAATFLGKLLAKRASLLATTLRARPIAYKAKLVAAFDAATRFQAGFDGYEVVVDRVFTGLDAAQDAHDYMESNANVGKIVVDLE</sequence>
<dbReference type="Gene3D" id="3.90.180.10">
    <property type="entry name" value="Medium-chain alcohol dehydrogenases, catalytic domain"/>
    <property type="match status" value="1"/>
</dbReference>
<dbReference type="Pfam" id="PF08240">
    <property type="entry name" value="ADH_N"/>
    <property type="match status" value="1"/>
</dbReference>
<organism evidence="5">
    <name type="scientific">Aureococcus anophagefferens</name>
    <name type="common">Harmful bloom alga</name>
    <dbReference type="NCBI Taxonomy" id="44056"/>
    <lineage>
        <taxon>Eukaryota</taxon>
        <taxon>Sar</taxon>
        <taxon>Stramenopiles</taxon>
        <taxon>Ochrophyta</taxon>
        <taxon>Pelagophyceae</taxon>
        <taxon>Pelagomonadales</taxon>
        <taxon>Pelagomonadaceae</taxon>
        <taxon>Aureococcus</taxon>
    </lineage>
</organism>
<dbReference type="PANTHER" id="PTHR48106:SF18">
    <property type="entry name" value="QUINONE OXIDOREDUCTASE PIG3"/>
    <property type="match status" value="1"/>
</dbReference>
<dbReference type="Pfam" id="PF00107">
    <property type="entry name" value="ADH_zinc_N"/>
    <property type="match status" value="1"/>
</dbReference>
<proteinExistence type="predicted"/>